<name>A0ACD3B4Z1_9AGAR</name>
<dbReference type="Proteomes" id="UP000308600">
    <property type="component" value="Unassembled WGS sequence"/>
</dbReference>
<keyword evidence="2" id="KW-1185">Reference proteome</keyword>
<evidence type="ECO:0000313" key="1">
    <source>
        <dbReference type="EMBL" id="TFK72971.1"/>
    </source>
</evidence>
<accession>A0ACD3B4Z1</accession>
<protein>
    <submittedName>
        <fullName evidence="1">Uncharacterized protein</fullName>
    </submittedName>
</protein>
<organism evidence="1 2">
    <name type="scientific">Pluteus cervinus</name>
    <dbReference type="NCBI Taxonomy" id="181527"/>
    <lineage>
        <taxon>Eukaryota</taxon>
        <taxon>Fungi</taxon>
        <taxon>Dikarya</taxon>
        <taxon>Basidiomycota</taxon>
        <taxon>Agaricomycotina</taxon>
        <taxon>Agaricomycetes</taxon>
        <taxon>Agaricomycetidae</taxon>
        <taxon>Agaricales</taxon>
        <taxon>Pluteineae</taxon>
        <taxon>Pluteaceae</taxon>
        <taxon>Pluteus</taxon>
    </lineage>
</organism>
<sequence>MPPKRTRDQLVRQAQAANLAISPDVIAKRTKRHLEELEARNIRSNYAEPALLNAADDEESAAQGKYSKGRARHTISDKRSLKISGTSAAAKKKKSTMSVRTALLYRKNLGTLVDESNISSLPVATYLTAQTCAPKYPARPICSVCGYWGSYRCQKCGVGYCDKQCEGVHDETRCERRVV</sequence>
<reference evidence="1 2" key="1">
    <citation type="journal article" date="2019" name="Nat. Ecol. Evol.">
        <title>Megaphylogeny resolves global patterns of mushroom evolution.</title>
        <authorList>
            <person name="Varga T."/>
            <person name="Krizsan K."/>
            <person name="Foldi C."/>
            <person name="Dima B."/>
            <person name="Sanchez-Garcia M."/>
            <person name="Sanchez-Ramirez S."/>
            <person name="Szollosi G.J."/>
            <person name="Szarkandi J.G."/>
            <person name="Papp V."/>
            <person name="Albert L."/>
            <person name="Andreopoulos W."/>
            <person name="Angelini C."/>
            <person name="Antonin V."/>
            <person name="Barry K.W."/>
            <person name="Bougher N.L."/>
            <person name="Buchanan P."/>
            <person name="Buyck B."/>
            <person name="Bense V."/>
            <person name="Catcheside P."/>
            <person name="Chovatia M."/>
            <person name="Cooper J."/>
            <person name="Damon W."/>
            <person name="Desjardin D."/>
            <person name="Finy P."/>
            <person name="Geml J."/>
            <person name="Haridas S."/>
            <person name="Hughes K."/>
            <person name="Justo A."/>
            <person name="Karasinski D."/>
            <person name="Kautmanova I."/>
            <person name="Kiss B."/>
            <person name="Kocsube S."/>
            <person name="Kotiranta H."/>
            <person name="LaButti K.M."/>
            <person name="Lechner B.E."/>
            <person name="Liimatainen K."/>
            <person name="Lipzen A."/>
            <person name="Lukacs Z."/>
            <person name="Mihaltcheva S."/>
            <person name="Morgado L.N."/>
            <person name="Niskanen T."/>
            <person name="Noordeloos M.E."/>
            <person name="Ohm R.A."/>
            <person name="Ortiz-Santana B."/>
            <person name="Ovrebo C."/>
            <person name="Racz N."/>
            <person name="Riley R."/>
            <person name="Savchenko A."/>
            <person name="Shiryaev A."/>
            <person name="Soop K."/>
            <person name="Spirin V."/>
            <person name="Szebenyi C."/>
            <person name="Tomsovsky M."/>
            <person name="Tulloss R.E."/>
            <person name="Uehling J."/>
            <person name="Grigoriev I.V."/>
            <person name="Vagvolgyi C."/>
            <person name="Papp T."/>
            <person name="Martin F.M."/>
            <person name="Miettinen O."/>
            <person name="Hibbett D.S."/>
            <person name="Nagy L.G."/>
        </authorList>
    </citation>
    <scope>NUCLEOTIDE SEQUENCE [LARGE SCALE GENOMIC DNA]</scope>
    <source>
        <strain evidence="1 2">NL-1719</strain>
    </source>
</reference>
<proteinExistence type="predicted"/>
<evidence type="ECO:0000313" key="2">
    <source>
        <dbReference type="Proteomes" id="UP000308600"/>
    </source>
</evidence>
<gene>
    <name evidence="1" type="ORF">BDN72DRAFT_762649</name>
</gene>
<dbReference type="EMBL" id="ML208280">
    <property type="protein sequence ID" value="TFK72971.1"/>
    <property type="molecule type" value="Genomic_DNA"/>
</dbReference>